<proteinExistence type="predicted"/>
<sequence length="98" mass="10491">MPVKVVALVTVKAGADNAFLAAASACAAASRTEAGTLYYEIWRETDGDRRVVFNELYVDEAAVAQHMASDHFKIFGKAAADLWTAPPTIIVTHPIDIG</sequence>
<dbReference type="InterPro" id="IPR050744">
    <property type="entry name" value="AI-2_Isomerase_LsrG"/>
</dbReference>
<keyword evidence="3" id="KW-1185">Reference proteome</keyword>
<dbReference type="Pfam" id="PF03992">
    <property type="entry name" value="ABM"/>
    <property type="match status" value="1"/>
</dbReference>
<accession>A0ABW4TZV9</accession>
<gene>
    <name evidence="2" type="ORF">ACFSGX_15765</name>
</gene>
<dbReference type="PANTHER" id="PTHR33336">
    <property type="entry name" value="QUINOL MONOOXYGENASE YGIN-RELATED"/>
    <property type="match status" value="1"/>
</dbReference>
<dbReference type="InterPro" id="IPR011008">
    <property type="entry name" value="Dimeric_a/b-barrel"/>
</dbReference>
<keyword evidence="2" id="KW-0560">Oxidoreductase</keyword>
<dbReference type="Gene3D" id="3.30.70.100">
    <property type="match status" value="1"/>
</dbReference>
<dbReference type="PANTHER" id="PTHR33336:SF15">
    <property type="entry name" value="ABM DOMAIN-CONTAINING PROTEIN"/>
    <property type="match status" value="1"/>
</dbReference>
<reference evidence="3" key="1">
    <citation type="journal article" date="2019" name="Int. J. Syst. Evol. Microbiol.">
        <title>The Global Catalogue of Microorganisms (GCM) 10K type strain sequencing project: providing services to taxonomists for standard genome sequencing and annotation.</title>
        <authorList>
            <consortium name="The Broad Institute Genomics Platform"/>
            <consortium name="The Broad Institute Genome Sequencing Center for Infectious Disease"/>
            <person name="Wu L."/>
            <person name="Ma J."/>
        </authorList>
    </citation>
    <scope>NUCLEOTIDE SEQUENCE [LARGE SCALE GENOMIC DNA]</scope>
    <source>
        <strain evidence="3">CGMCC 1.12702</strain>
    </source>
</reference>
<dbReference type="GO" id="GO:0004497">
    <property type="term" value="F:monooxygenase activity"/>
    <property type="evidence" value="ECO:0007669"/>
    <property type="project" value="UniProtKB-KW"/>
</dbReference>
<protein>
    <submittedName>
        <fullName evidence="2">Quinol monooxygenase</fullName>
        <ecNumber evidence="2">1.-.-.-</ecNumber>
    </submittedName>
</protein>
<organism evidence="2 3">
    <name type="scientific">Sphingomonas arantia</name>
    <dbReference type="NCBI Taxonomy" id="1460676"/>
    <lineage>
        <taxon>Bacteria</taxon>
        <taxon>Pseudomonadati</taxon>
        <taxon>Pseudomonadota</taxon>
        <taxon>Alphaproteobacteria</taxon>
        <taxon>Sphingomonadales</taxon>
        <taxon>Sphingomonadaceae</taxon>
        <taxon>Sphingomonas</taxon>
    </lineage>
</organism>
<evidence type="ECO:0000313" key="3">
    <source>
        <dbReference type="Proteomes" id="UP001597400"/>
    </source>
</evidence>
<evidence type="ECO:0000259" key="1">
    <source>
        <dbReference type="PROSITE" id="PS51725"/>
    </source>
</evidence>
<dbReference type="EC" id="1.-.-.-" evidence="2"/>
<dbReference type="EMBL" id="JBHUGS010000005">
    <property type="protein sequence ID" value="MFD1952232.1"/>
    <property type="molecule type" value="Genomic_DNA"/>
</dbReference>
<dbReference type="RefSeq" id="WP_380931285.1">
    <property type="nucleotide sequence ID" value="NZ_JBHUGS010000005.1"/>
</dbReference>
<dbReference type="SUPFAM" id="SSF54909">
    <property type="entry name" value="Dimeric alpha+beta barrel"/>
    <property type="match status" value="1"/>
</dbReference>
<evidence type="ECO:0000313" key="2">
    <source>
        <dbReference type="EMBL" id="MFD1952232.1"/>
    </source>
</evidence>
<comment type="caution">
    <text evidence="2">The sequence shown here is derived from an EMBL/GenBank/DDBJ whole genome shotgun (WGS) entry which is preliminary data.</text>
</comment>
<name>A0ABW4TZV9_9SPHN</name>
<dbReference type="PROSITE" id="PS51725">
    <property type="entry name" value="ABM"/>
    <property type="match status" value="1"/>
</dbReference>
<keyword evidence="2" id="KW-0503">Monooxygenase</keyword>
<dbReference type="InterPro" id="IPR007138">
    <property type="entry name" value="ABM_dom"/>
</dbReference>
<feature type="domain" description="ABM" evidence="1">
    <location>
        <begin position="3"/>
        <end position="91"/>
    </location>
</feature>
<dbReference type="Proteomes" id="UP001597400">
    <property type="component" value="Unassembled WGS sequence"/>
</dbReference>